<keyword evidence="6" id="KW-0813">Transport</keyword>
<keyword evidence="4 7" id="KW-1133">Transmembrane helix</keyword>
<dbReference type="SUPFAM" id="SSF103473">
    <property type="entry name" value="MFS general substrate transporter"/>
    <property type="match status" value="1"/>
</dbReference>
<feature type="domain" description="Major facilitator superfamily (MFS) profile" evidence="8">
    <location>
        <begin position="139"/>
        <end position="563"/>
    </location>
</feature>
<dbReference type="InterPro" id="IPR020846">
    <property type="entry name" value="MFS_dom"/>
</dbReference>
<name>A0ABP0TKJ8_9BRYO</name>
<dbReference type="Proteomes" id="UP001497512">
    <property type="component" value="Chromosome 12"/>
</dbReference>
<evidence type="ECO:0000256" key="4">
    <source>
        <dbReference type="ARBA" id="ARBA00022989"/>
    </source>
</evidence>
<feature type="transmembrane region" description="Helical" evidence="7">
    <location>
        <begin position="234"/>
        <end position="253"/>
    </location>
</feature>
<dbReference type="InterPro" id="IPR005828">
    <property type="entry name" value="MFS_sugar_transport-like"/>
</dbReference>
<feature type="transmembrane region" description="Helical" evidence="7">
    <location>
        <begin position="175"/>
        <end position="198"/>
    </location>
</feature>
<reference evidence="9" key="1">
    <citation type="submission" date="2024-02" db="EMBL/GenBank/DDBJ databases">
        <authorList>
            <consortium name="ELIXIR-Norway"/>
            <consortium name="Elixir Norway"/>
        </authorList>
    </citation>
    <scope>NUCLEOTIDE SEQUENCE</scope>
</reference>
<dbReference type="InterPro" id="IPR005829">
    <property type="entry name" value="Sugar_transporter_CS"/>
</dbReference>
<evidence type="ECO:0000256" key="6">
    <source>
        <dbReference type="RuleBase" id="RU003346"/>
    </source>
</evidence>
<evidence type="ECO:0000313" key="10">
    <source>
        <dbReference type="Proteomes" id="UP001497512"/>
    </source>
</evidence>
<dbReference type="CDD" id="cd17315">
    <property type="entry name" value="MFS_GLUT_like"/>
    <property type="match status" value="1"/>
</dbReference>
<feature type="transmembrane region" description="Helical" evidence="7">
    <location>
        <begin position="538"/>
        <end position="559"/>
    </location>
</feature>
<evidence type="ECO:0000256" key="2">
    <source>
        <dbReference type="ARBA" id="ARBA00010992"/>
    </source>
</evidence>
<feature type="transmembrane region" description="Helical" evidence="7">
    <location>
        <begin position="473"/>
        <end position="497"/>
    </location>
</feature>
<dbReference type="InterPro" id="IPR003663">
    <property type="entry name" value="Sugar/inositol_transpt"/>
</dbReference>
<dbReference type="InterPro" id="IPR036259">
    <property type="entry name" value="MFS_trans_sf"/>
</dbReference>
<keyword evidence="5 7" id="KW-0472">Membrane</keyword>
<evidence type="ECO:0000256" key="3">
    <source>
        <dbReference type="ARBA" id="ARBA00022692"/>
    </source>
</evidence>
<dbReference type="PROSITE" id="PS50850">
    <property type="entry name" value="MFS"/>
    <property type="match status" value="1"/>
</dbReference>
<accession>A0ABP0TKJ8</accession>
<comment type="subcellular location">
    <subcellularLocation>
        <location evidence="1">Membrane</location>
        <topology evidence="1">Multi-pass membrane protein</topology>
    </subcellularLocation>
</comment>
<evidence type="ECO:0000256" key="5">
    <source>
        <dbReference type="ARBA" id="ARBA00023136"/>
    </source>
</evidence>
<dbReference type="InterPro" id="IPR050360">
    <property type="entry name" value="MFS_Sugar_Transporters"/>
</dbReference>
<dbReference type="NCBIfam" id="TIGR00879">
    <property type="entry name" value="SP"/>
    <property type="match status" value="1"/>
</dbReference>
<proteinExistence type="inferred from homology"/>
<comment type="similarity">
    <text evidence="2 6">Belongs to the major facilitator superfamily. Sugar transporter (TC 2.A.1.1) family.</text>
</comment>
<feature type="transmembrane region" description="Helical" evidence="7">
    <location>
        <begin position="442"/>
        <end position="461"/>
    </location>
</feature>
<protein>
    <recommendedName>
        <fullName evidence="8">Major facilitator superfamily (MFS) profile domain-containing protein</fullName>
    </recommendedName>
</protein>
<sequence length="580" mass="61480">MAAMAMAVAVVSSGPRSLLLAAASQTLPGVAIRPSRMVVAAAAAIEICNLPVVTQGITSFSSSRRWGQQQQATILLPRRLSSISRRHAQVEKKDSVSGPSIIDAAVHEEILGSSNNNNAGPISVTPESEEISWVPVLPHVLTAAMANFMFGYHIGVMNGPLESIARELKFEGDTIMQGFVVSIFIVGAFIGSISGGVLADKVGRRRTFQIDAIPLILGAALSASAQSVEMMVLGRFMVGIGIGVNTSLVPLYISEVAPTAYRGALGSFCQIGTCIGLISALVIGIPAETDPHWWRTMFWLATIPGVALMAGMQVAAESPRWLGKIGRWDVAETTIEKLWGKAQVDVAMKELRSVSGSQGVDDEVSWSEILSKPYFKVAATGSALFALQQFAGINGVLYFSSITFRDAGITNGMAASAAVGVANLTGALVALSLMDNQGRRKLLMGSYTGMALSMGVLVLALEMPGDQQLAHLLAVGGTLFYVFTFALGAGPATALIIPELCTTRLRAKTMAVSLCTHWVCNFGVGLLFLQLVQQFGLPAVYTSFGVVSLLSVAFAYSFIIETKGRSLEEIQMLLNPEMLK</sequence>
<organism evidence="9 10">
    <name type="scientific">Sphagnum troendelagicum</name>
    <dbReference type="NCBI Taxonomy" id="128251"/>
    <lineage>
        <taxon>Eukaryota</taxon>
        <taxon>Viridiplantae</taxon>
        <taxon>Streptophyta</taxon>
        <taxon>Embryophyta</taxon>
        <taxon>Bryophyta</taxon>
        <taxon>Sphagnophytina</taxon>
        <taxon>Sphagnopsida</taxon>
        <taxon>Sphagnales</taxon>
        <taxon>Sphagnaceae</taxon>
        <taxon>Sphagnum</taxon>
    </lineage>
</organism>
<evidence type="ECO:0000313" key="9">
    <source>
        <dbReference type="EMBL" id="CAK9198361.1"/>
    </source>
</evidence>
<dbReference type="PANTHER" id="PTHR48022">
    <property type="entry name" value="PLASTIDIC GLUCOSE TRANSPORTER 4"/>
    <property type="match status" value="1"/>
</dbReference>
<dbReference type="Gene3D" id="1.20.1250.20">
    <property type="entry name" value="MFS general substrate transporter like domains"/>
    <property type="match status" value="1"/>
</dbReference>
<keyword evidence="10" id="KW-1185">Reference proteome</keyword>
<gene>
    <name evidence="9" type="ORF">CSSPTR1EN2_LOCUS4398</name>
</gene>
<dbReference type="Pfam" id="PF00083">
    <property type="entry name" value="Sugar_tr"/>
    <property type="match status" value="1"/>
</dbReference>
<dbReference type="PRINTS" id="PR00171">
    <property type="entry name" value="SUGRTRNSPORT"/>
</dbReference>
<dbReference type="PANTHER" id="PTHR48022:SF85">
    <property type="entry name" value="OS09G0452300 PROTEIN"/>
    <property type="match status" value="1"/>
</dbReference>
<dbReference type="PROSITE" id="PS00217">
    <property type="entry name" value="SUGAR_TRANSPORT_2"/>
    <property type="match status" value="1"/>
</dbReference>
<feature type="transmembrane region" description="Helical" evidence="7">
    <location>
        <begin position="509"/>
        <end position="532"/>
    </location>
</feature>
<feature type="transmembrane region" description="Helical" evidence="7">
    <location>
        <begin position="412"/>
        <end position="433"/>
    </location>
</feature>
<evidence type="ECO:0000256" key="7">
    <source>
        <dbReference type="SAM" id="Phobius"/>
    </source>
</evidence>
<dbReference type="EMBL" id="OZ019904">
    <property type="protein sequence ID" value="CAK9198361.1"/>
    <property type="molecule type" value="Genomic_DNA"/>
</dbReference>
<keyword evidence="3 7" id="KW-0812">Transmembrane</keyword>
<evidence type="ECO:0000259" key="8">
    <source>
        <dbReference type="PROSITE" id="PS50850"/>
    </source>
</evidence>
<dbReference type="PROSITE" id="PS00216">
    <property type="entry name" value="SUGAR_TRANSPORT_1"/>
    <property type="match status" value="1"/>
</dbReference>
<feature type="transmembrane region" description="Helical" evidence="7">
    <location>
        <begin position="265"/>
        <end position="285"/>
    </location>
</feature>
<evidence type="ECO:0000256" key="1">
    <source>
        <dbReference type="ARBA" id="ARBA00004141"/>
    </source>
</evidence>
<feature type="transmembrane region" description="Helical" evidence="7">
    <location>
        <begin position="297"/>
        <end position="316"/>
    </location>
</feature>